<name>A0ACC2Q0Q4_9NEOP</name>
<organism evidence="1 2">
    <name type="scientific">Mythimna loreyi</name>
    <dbReference type="NCBI Taxonomy" id="667449"/>
    <lineage>
        <taxon>Eukaryota</taxon>
        <taxon>Metazoa</taxon>
        <taxon>Ecdysozoa</taxon>
        <taxon>Arthropoda</taxon>
        <taxon>Hexapoda</taxon>
        <taxon>Insecta</taxon>
        <taxon>Pterygota</taxon>
        <taxon>Neoptera</taxon>
        <taxon>Endopterygota</taxon>
        <taxon>Lepidoptera</taxon>
        <taxon>Glossata</taxon>
        <taxon>Ditrysia</taxon>
        <taxon>Noctuoidea</taxon>
        <taxon>Noctuidae</taxon>
        <taxon>Noctuinae</taxon>
        <taxon>Hadenini</taxon>
        <taxon>Mythimna</taxon>
    </lineage>
</organism>
<comment type="caution">
    <text evidence="1">The sequence shown here is derived from an EMBL/GenBank/DDBJ whole genome shotgun (WGS) entry which is preliminary data.</text>
</comment>
<evidence type="ECO:0000313" key="1">
    <source>
        <dbReference type="EMBL" id="KAJ8705129.1"/>
    </source>
</evidence>
<evidence type="ECO:0000313" key="2">
    <source>
        <dbReference type="Proteomes" id="UP001231649"/>
    </source>
</evidence>
<sequence length="287" mass="33012">MAEDITENKLLPHHEQQDLCSTRLPYRQGRKLTAVKVYTVNNESRHLLVFGVPSLNLRQETKALFSRFGRLQLNITKYPSEQFTETYHAVYEDIQAARMAKKMLDTKNFYGGILHICYAPELESLNDTRAKLLQRQKNVIARLKNLQKTTETKTIVPEPIPEQKILKNNEEIQKLYMGNENNIGLGKRKADIRTIKHCKLKKSRNFDRKRCVAVTENGLGNTKEVESAKVSNVPESICEVVDFTSTEADILTNINESLNYNNFGKEVIKNVPYKPVNKIKFNLNKNS</sequence>
<gene>
    <name evidence="1" type="ORF">PYW08_012449</name>
</gene>
<accession>A0ACC2Q0Q4</accession>
<dbReference type="Proteomes" id="UP001231649">
    <property type="component" value="Chromosome 30"/>
</dbReference>
<proteinExistence type="predicted"/>
<keyword evidence="2" id="KW-1185">Reference proteome</keyword>
<protein>
    <submittedName>
        <fullName evidence="1">Uncharacterized protein</fullName>
    </submittedName>
</protein>
<reference evidence="1" key="1">
    <citation type="submission" date="2023-03" db="EMBL/GenBank/DDBJ databases">
        <title>Chromosome-level genomes of two armyworms, Mythimna separata and Mythimna loreyi, provide insights into the biosynthesis and reception of sex pheromones.</title>
        <authorList>
            <person name="Zhao H."/>
        </authorList>
    </citation>
    <scope>NUCLEOTIDE SEQUENCE</scope>
    <source>
        <strain evidence="1">BeijingLab</strain>
    </source>
</reference>
<dbReference type="EMBL" id="CM056806">
    <property type="protein sequence ID" value="KAJ8705129.1"/>
    <property type="molecule type" value="Genomic_DNA"/>
</dbReference>